<keyword evidence="2" id="KW-1185">Reference proteome</keyword>
<comment type="caution">
    <text evidence="1">The sequence shown here is derived from an EMBL/GenBank/DDBJ whole genome shotgun (WGS) entry which is preliminary data.</text>
</comment>
<evidence type="ECO:0000313" key="2">
    <source>
        <dbReference type="Proteomes" id="UP001164539"/>
    </source>
</evidence>
<gene>
    <name evidence="1" type="ORF">OWV82_007080</name>
</gene>
<protein>
    <submittedName>
        <fullName evidence="1">Disease resistance protein (TIR-NBS-LRR class)</fullName>
    </submittedName>
</protein>
<reference evidence="1 2" key="1">
    <citation type="journal article" date="2023" name="Science">
        <title>Complex scaffold remodeling in plant triterpene biosynthesis.</title>
        <authorList>
            <person name="De La Pena R."/>
            <person name="Hodgson H."/>
            <person name="Liu J.C."/>
            <person name="Stephenson M.J."/>
            <person name="Martin A.C."/>
            <person name="Owen C."/>
            <person name="Harkess A."/>
            <person name="Leebens-Mack J."/>
            <person name="Jimenez L.E."/>
            <person name="Osbourn A."/>
            <person name="Sattely E.S."/>
        </authorList>
    </citation>
    <scope>NUCLEOTIDE SEQUENCE [LARGE SCALE GENOMIC DNA]</scope>
    <source>
        <strain evidence="2">cv. JPN11</strain>
        <tissue evidence="1">Leaf</tissue>
    </source>
</reference>
<name>A0ACC1YJX7_MELAZ</name>
<evidence type="ECO:0000313" key="1">
    <source>
        <dbReference type="EMBL" id="KAJ4723747.1"/>
    </source>
</evidence>
<organism evidence="1 2">
    <name type="scientific">Melia azedarach</name>
    <name type="common">Chinaberry tree</name>
    <dbReference type="NCBI Taxonomy" id="155640"/>
    <lineage>
        <taxon>Eukaryota</taxon>
        <taxon>Viridiplantae</taxon>
        <taxon>Streptophyta</taxon>
        <taxon>Embryophyta</taxon>
        <taxon>Tracheophyta</taxon>
        <taxon>Spermatophyta</taxon>
        <taxon>Magnoliopsida</taxon>
        <taxon>eudicotyledons</taxon>
        <taxon>Gunneridae</taxon>
        <taxon>Pentapetalae</taxon>
        <taxon>rosids</taxon>
        <taxon>malvids</taxon>
        <taxon>Sapindales</taxon>
        <taxon>Meliaceae</taxon>
        <taxon>Melia</taxon>
    </lineage>
</organism>
<proteinExistence type="predicted"/>
<sequence>MASFSPSSFSCKYDVFLSFRGEDTRENFTSHLFAALSRKKINTFVDEGIHKGERISADLLNAIIEGSKISVIILSKNYADSKWCLDELVKILNCKKMHGQIVIPVFYYVHPSDVRKQTASFGDAFARRKKEFKKMPDNVIKWRTAMTEASYLSGYESTRIRPEAKLVDVIVMDVLNKLKDITVSTDSNGLVGINWRIEQVKSLLCMGCSDFRIVGMWGMGGIGKTTIAEALFKQIAKEFEGTCFMANVREESEKGVGLLNLHKQVVSQLLQEQIEIGGPNIPQYTEDRLRHMKVFIVLDDVNKFGQLERLAGGIDRFGPGSRIIVTTRDRQVLDQYGVDQIYEVMGMNDNEAHEHFYNFAFRQNHCPQEFKELSQRVVDYANGNPLALKVLGSFLYPKSKFGWETSLHNLWQISGSEIYDVLKISYDELEWKVKNIFLDIACFFKGNDEDNVISIFDDYYSIHYGLDVLAEKSLITRSNKKLEMHDLLQEMGRKIVCEECPEEPGKRSRLWHHDDICHILEKNKGSNSIKGIFLNLSKIRDIHLDSNVFTNMYNLQYLKFYMPVQFDGSYMSSKMHLPQGLDCLHDELRYLHWHGYSYGILPRNFIPKNLIELSLCYSKIEQLWEGKKEAPKLKFIDLQHSDYLRSISDSLEAPNLERIILSYCKKLCRLPSAVQNSDTLGLLCLRGCTSFSCFPQNIHFRSPINIDFSGCVNLTEFPSISGNVIKLQLCHTAIEEVPSSISRLTSLKELILSDCKSLKSLSTDICKLKSLYWLQLTSCSNFERFPEILEEMESLECLNLEGTKIRELPSSIERLTVLKRLNYRYCRELGSLPTNLGKLKSLKFIEGEYSAISQMPPSIKDLNGLEEADFHGSRGLVLPPSLSGLSSFRFLTLSDCDIREIPQDIGCLSSLEILDLSGNDFESLPTSIRQLPELNILYLRDCNMLESLPEMPPSLGYLDARNCKRLQSLPELPECREILDASLLETLNKSLLEALNQRSVTIFKRGMMRGPRIWRKEYVFCGCTRLEEKAGNILADSQALLKLFYFYEKVSNGFFIYLPGSRIPGWFSDRCSGSSIIIQLPEHCCKRNLTGFALCAVIGFEEDSDVIRGQPVRVICSYCYGDNSDTLRYNIFVDSDQNQVILGFEPYKNIFRRRDGDNYTAVSFDFSVYYDQELDVKSPKVKCCGVCPVYAHLNDFPPNTFTVNMEPPTEEELTQYHNKAGMSTGTSGSIVDGSEDEEVELTPNRICKEQKSSFSSQFFQRRSVGLCFFLMMFVFLLFIIWSPIPLWKLALI</sequence>
<dbReference type="EMBL" id="CM051396">
    <property type="protein sequence ID" value="KAJ4723747.1"/>
    <property type="molecule type" value="Genomic_DNA"/>
</dbReference>
<accession>A0ACC1YJX7</accession>
<dbReference type="Proteomes" id="UP001164539">
    <property type="component" value="Chromosome 3"/>
</dbReference>